<dbReference type="GO" id="GO:0008270">
    <property type="term" value="F:zinc ion binding"/>
    <property type="evidence" value="ECO:0007669"/>
    <property type="project" value="UniProtKB-KW"/>
</dbReference>
<evidence type="ECO:0000313" key="4">
    <source>
        <dbReference type="EMBL" id="KAK3671324.1"/>
    </source>
</evidence>
<dbReference type="EMBL" id="JAUTXT010000044">
    <property type="protein sequence ID" value="KAK3671324.1"/>
    <property type="molecule type" value="Genomic_DNA"/>
</dbReference>
<name>A0AAE0TST2_9PEZI</name>
<dbReference type="AlphaFoldDB" id="A0AAE0TST2"/>
<feature type="compositionally biased region" description="Polar residues" evidence="2">
    <location>
        <begin position="322"/>
        <end position="332"/>
    </location>
</feature>
<dbReference type="PROSITE" id="PS50157">
    <property type="entry name" value="ZINC_FINGER_C2H2_2"/>
    <property type="match status" value="1"/>
</dbReference>
<feature type="region of interest" description="Disordered" evidence="2">
    <location>
        <begin position="318"/>
        <end position="351"/>
    </location>
</feature>
<keyword evidence="1" id="KW-0863">Zinc-finger</keyword>
<sequence length="516" mass="57345">MLRGVDQSSLRVLHTLYDMSTTSSPSRRGADVPGIDTHFDPEKHSTALSYAGCLTPPQSAHESRCGSLAYGAFPDASYNHGVPLPCVSQPVTPIQAVSPCAHDFTPQWHPRTSPQAHQAVQHAAAYPVQHVTTASFATCLQQAACSSATEYGLSDQMLLDTAWPAPQRMEWTSHHDYNHIPDYSGVSLSSSLLQSQTGLSTAPNHSNSSYADGTYPHETLDLHTAHAAHSDIFGTSSAQVVHPQQITVAPSMLTPNDGYVMQPYQEYSSPNGARQSLASSFTTSYGSFSFSEYDVPTTSVDTYPYSDEECVLVKGEYLSPTPGMSRTPTNDSRAARRRRSTARAPRISHGQRYHSHWVGGAATGIRCEIVGDANDVTYDVGGLSFPTSIAKQSRKMHRCNHVDDYGEPCLRAFERGEHLKRHMASHSTDRKYECGLPECKHRKGISRGDNAGDHFRTHLKDTEKGRRNKKFEWPEVRRYIESKYDEKEAKRLITNLTKWIRTRKEGSCQRHYLLDE</sequence>
<dbReference type="Proteomes" id="UP001274830">
    <property type="component" value="Unassembled WGS sequence"/>
</dbReference>
<organism evidence="4 5">
    <name type="scientific">Recurvomyces mirabilis</name>
    <dbReference type="NCBI Taxonomy" id="574656"/>
    <lineage>
        <taxon>Eukaryota</taxon>
        <taxon>Fungi</taxon>
        <taxon>Dikarya</taxon>
        <taxon>Ascomycota</taxon>
        <taxon>Pezizomycotina</taxon>
        <taxon>Dothideomycetes</taxon>
        <taxon>Dothideomycetidae</taxon>
        <taxon>Mycosphaerellales</taxon>
        <taxon>Teratosphaeriaceae</taxon>
        <taxon>Recurvomyces</taxon>
    </lineage>
</organism>
<evidence type="ECO:0000256" key="1">
    <source>
        <dbReference type="PROSITE-ProRule" id="PRU00042"/>
    </source>
</evidence>
<keyword evidence="1" id="KW-0479">Metal-binding</keyword>
<evidence type="ECO:0000256" key="2">
    <source>
        <dbReference type="SAM" id="MobiDB-lite"/>
    </source>
</evidence>
<feature type="domain" description="C2H2-type" evidence="3">
    <location>
        <begin position="397"/>
        <end position="431"/>
    </location>
</feature>
<evidence type="ECO:0000259" key="3">
    <source>
        <dbReference type="PROSITE" id="PS50157"/>
    </source>
</evidence>
<comment type="caution">
    <text evidence="4">The sequence shown here is derived from an EMBL/GenBank/DDBJ whole genome shotgun (WGS) entry which is preliminary data.</text>
</comment>
<keyword evidence="5" id="KW-1185">Reference proteome</keyword>
<dbReference type="Gene3D" id="3.30.160.60">
    <property type="entry name" value="Classic Zinc Finger"/>
    <property type="match status" value="1"/>
</dbReference>
<keyword evidence="1" id="KW-0862">Zinc</keyword>
<dbReference type="InterPro" id="IPR013087">
    <property type="entry name" value="Znf_C2H2_type"/>
</dbReference>
<evidence type="ECO:0000313" key="5">
    <source>
        <dbReference type="Proteomes" id="UP001274830"/>
    </source>
</evidence>
<proteinExistence type="predicted"/>
<feature type="region of interest" description="Disordered" evidence="2">
    <location>
        <begin position="20"/>
        <end position="39"/>
    </location>
</feature>
<protein>
    <recommendedName>
        <fullName evidence="3">C2H2-type domain-containing protein</fullName>
    </recommendedName>
</protein>
<accession>A0AAE0TST2</accession>
<reference evidence="4" key="1">
    <citation type="submission" date="2023-07" db="EMBL/GenBank/DDBJ databases">
        <title>Black Yeasts Isolated from many extreme environments.</title>
        <authorList>
            <person name="Coleine C."/>
            <person name="Stajich J.E."/>
            <person name="Selbmann L."/>
        </authorList>
    </citation>
    <scope>NUCLEOTIDE SEQUENCE</scope>
    <source>
        <strain evidence="4">CCFEE 5485</strain>
    </source>
</reference>
<gene>
    <name evidence="4" type="ORF">LTR78_008784</name>
</gene>